<dbReference type="EMBL" id="JAAXPO010000006">
    <property type="protein sequence ID" value="NKZ18735.1"/>
    <property type="molecule type" value="Genomic_DNA"/>
</dbReference>
<name>A0A846ZH82_9LACO</name>
<comment type="caution">
    <text evidence="5">The sequence shown here is derived from an EMBL/GenBank/DDBJ whole genome shotgun (WGS) entry which is preliminary data.</text>
</comment>
<dbReference type="RefSeq" id="WP_168677125.1">
    <property type="nucleotide sequence ID" value="NZ_BPKV01000006.1"/>
</dbReference>
<dbReference type="PANTHER" id="PTHR43630:SF1">
    <property type="entry name" value="POLY-BETA-1,6-N-ACETYL-D-GLUCOSAMINE SYNTHASE"/>
    <property type="match status" value="1"/>
</dbReference>
<evidence type="ECO:0000256" key="4">
    <source>
        <dbReference type="SAM" id="Phobius"/>
    </source>
</evidence>
<sequence>MTVMSNILQFYTAHYPIIMSLVWLIGAGLSSFKWQSNGHQITRPTHGVKVTILLAMFNEENTILETLTALTKIQYANYDVVIVDDKSTDHSVAVVSQWLAKQSSTKFRLIPLSQNIGKAQALNEAIKHIDAPFILATDADALLAPDVIDQLLRQVTSDRVAAVTGKPVVRNRTTLLGRLQTLEYLGIIDRIKRAQASLYGGIMTVAGVVVLYRREALLAVNGFDRQAITEDIDITWRLRKQHWQIRYAADALVYILVPETVKGYFKQRVRWSVGGIEVFLKNKAWVLGKGYLHQKLLLLDMFFSHIWAWFVIMTLGQYVVQAVANQTFSLPGGVLFLYTVLFFVMFLQGMIQDKHQSQVEIQDLFTIPFYSLFYWLTALVAALVSQFQVVFFYQQKGSWESPDRGR</sequence>
<dbReference type="SUPFAM" id="SSF53448">
    <property type="entry name" value="Nucleotide-diphospho-sugar transferases"/>
    <property type="match status" value="1"/>
</dbReference>
<evidence type="ECO:0000313" key="5">
    <source>
        <dbReference type="EMBL" id="NKZ18735.1"/>
    </source>
</evidence>
<keyword evidence="4" id="KW-1133">Transmembrane helix</keyword>
<feature type="transmembrane region" description="Helical" evidence="4">
    <location>
        <begin position="332"/>
        <end position="351"/>
    </location>
</feature>
<feature type="transmembrane region" description="Helical" evidence="4">
    <location>
        <begin position="12"/>
        <end position="32"/>
    </location>
</feature>
<dbReference type="AlphaFoldDB" id="A0A846ZH82"/>
<dbReference type="GO" id="GO:0016757">
    <property type="term" value="F:glycosyltransferase activity"/>
    <property type="evidence" value="ECO:0007669"/>
    <property type="project" value="UniProtKB-KW"/>
</dbReference>
<evidence type="ECO:0000256" key="2">
    <source>
        <dbReference type="ARBA" id="ARBA00022676"/>
    </source>
</evidence>
<reference evidence="5 6" key="1">
    <citation type="submission" date="2020-04" db="EMBL/GenBank/DDBJ databases">
        <title>MicrobeNet Type strains.</title>
        <authorList>
            <person name="Nicholson A.C."/>
        </authorList>
    </citation>
    <scope>NUCLEOTIDE SEQUENCE [LARGE SCALE GENOMIC DNA]</scope>
    <source>
        <strain evidence="5 6">CCUG 54536</strain>
    </source>
</reference>
<evidence type="ECO:0000313" key="6">
    <source>
        <dbReference type="Proteomes" id="UP000590460"/>
    </source>
</evidence>
<dbReference type="InterPro" id="IPR029044">
    <property type="entry name" value="Nucleotide-diphossugar_trans"/>
</dbReference>
<dbReference type="PANTHER" id="PTHR43630">
    <property type="entry name" value="POLY-BETA-1,6-N-ACETYL-D-GLUCOSAMINE SYNTHASE"/>
    <property type="match status" value="1"/>
</dbReference>
<comment type="similarity">
    <text evidence="1">Belongs to the glycosyltransferase 2 family.</text>
</comment>
<organism evidence="5 6">
    <name type="scientific">Leuconostoc holzapfelii</name>
    <dbReference type="NCBI Taxonomy" id="434464"/>
    <lineage>
        <taxon>Bacteria</taxon>
        <taxon>Bacillati</taxon>
        <taxon>Bacillota</taxon>
        <taxon>Bacilli</taxon>
        <taxon>Lactobacillales</taxon>
        <taxon>Lactobacillaceae</taxon>
        <taxon>Leuconostoc</taxon>
    </lineage>
</organism>
<evidence type="ECO:0000256" key="1">
    <source>
        <dbReference type="ARBA" id="ARBA00006739"/>
    </source>
</evidence>
<feature type="transmembrane region" description="Helical" evidence="4">
    <location>
        <begin position="297"/>
        <end position="320"/>
    </location>
</feature>
<keyword evidence="3 5" id="KW-0808">Transferase</keyword>
<accession>A0A846ZH82</accession>
<dbReference type="Proteomes" id="UP000590460">
    <property type="component" value="Unassembled WGS sequence"/>
</dbReference>
<proteinExistence type="inferred from homology"/>
<gene>
    <name evidence="5" type="ORF">HF966_06045</name>
</gene>
<protein>
    <submittedName>
        <fullName evidence="5">Glycosyltransferase</fullName>
    </submittedName>
</protein>
<feature type="transmembrane region" description="Helical" evidence="4">
    <location>
        <begin position="372"/>
        <end position="393"/>
    </location>
</feature>
<evidence type="ECO:0000256" key="3">
    <source>
        <dbReference type="ARBA" id="ARBA00022679"/>
    </source>
</evidence>
<keyword evidence="4" id="KW-0472">Membrane</keyword>
<keyword evidence="2" id="KW-0328">Glycosyltransferase</keyword>
<keyword evidence="4" id="KW-0812">Transmembrane</keyword>
<dbReference type="Pfam" id="PF13641">
    <property type="entry name" value="Glyco_tranf_2_3"/>
    <property type="match status" value="1"/>
</dbReference>
<dbReference type="CDD" id="cd06423">
    <property type="entry name" value="CESA_like"/>
    <property type="match status" value="1"/>
</dbReference>
<dbReference type="Gene3D" id="3.90.550.10">
    <property type="entry name" value="Spore Coat Polysaccharide Biosynthesis Protein SpsA, Chain A"/>
    <property type="match status" value="1"/>
</dbReference>